<sequence>MPGLAKTGAKGNACTSVVVRYSAAAKDSADGFGVLIHFLKASIIKDFIDAHAKVYYQRQFSTPDPESFDNDVESSEVKKLETARKFFSLIFGEDDDFQKFFTPRTFQDGSFQDLCLERSLTRLTKIGVDHHTFTKQHFFQNIEKLQANMEGYMTDVKDNECYWHFVDNIEIKCPFQILRHNLEFVDSPGLGLGELNQTRMASTNRAKNAADLLCIIGETDRIKANELIMDSAVQAIAQHGPQKVAIIATKTDILVDQDVIQKLGPLYQQGREVLSWVKVKRTMAGNSKLDSCVFRRLSRYERYVIRQMKEAFVLDRARDLRSQIPDTLKELSDPNSDLAEAITSMNVFSISSAQYMRYAENSEFLFDQAPELPFEATGVPELRRHLLSLAADQKLQDYQSHIREFFPGLVAKIRRVLLEDRDHYLEYLDQEAQNWTSIKYFAFQKMVRENGILVPGASKTAKLRRGYNINRNIARVLTPAFRSLARHQKPRYRTLAEELHGVRKHVSNMVLANIDNAESDLRSIEEAKKLWAPKGLAFTTPINNFIAKLDLMADSVAILATREIDYLSFVAKQTSPIFAKVHIARPRKVLKTLKKRKSPSGEPVVVSVYEKPHCVFARELLLKLFTEGVPESKDDNEDSQGELTQDTDVIEKIMVALDVMIQKRHKIYANEFVGGVRETMQEFLHEIQELAPAEVEISEDRQAARSPLSGIAEELAQSCEQLQEIVPVAA</sequence>
<dbReference type="PANTHER" id="PTHR36681:SF3">
    <property type="entry name" value="NUCLEAR GTPASE, GERMINAL CENTER-ASSOCIATED, TANDEM DUPLICATE 3"/>
    <property type="match status" value="1"/>
</dbReference>
<dbReference type="EMBL" id="MU006245">
    <property type="protein sequence ID" value="KAF2819432.1"/>
    <property type="molecule type" value="Genomic_DNA"/>
</dbReference>
<dbReference type="AlphaFoldDB" id="A0A6A6ZE81"/>
<dbReference type="Gene3D" id="3.40.50.300">
    <property type="entry name" value="P-loop containing nucleotide triphosphate hydrolases"/>
    <property type="match status" value="1"/>
</dbReference>
<evidence type="ECO:0000313" key="2">
    <source>
        <dbReference type="Proteomes" id="UP000799424"/>
    </source>
</evidence>
<gene>
    <name evidence="1" type="ORF">CC86DRAFT_460538</name>
</gene>
<dbReference type="Proteomes" id="UP000799424">
    <property type="component" value="Unassembled WGS sequence"/>
</dbReference>
<protein>
    <submittedName>
        <fullName evidence="1">Uncharacterized protein</fullName>
    </submittedName>
</protein>
<evidence type="ECO:0000313" key="1">
    <source>
        <dbReference type="EMBL" id="KAF2819432.1"/>
    </source>
</evidence>
<dbReference type="OrthoDB" id="3598281at2759"/>
<dbReference type="InterPro" id="IPR027417">
    <property type="entry name" value="P-loop_NTPase"/>
</dbReference>
<keyword evidence="2" id="KW-1185">Reference proteome</keyword>
<organism evidence="1 2">
    <name type="scientific">Ophiobolus disseminans</name>
    <dbReference type="NCBI Taxonomy" id="1469910"/>
    <lineage>
        <taxon>Eukaryota</taxon>
        <taxon>Fungi</taxon>
        <taxon>Dikarya</taxon>
        <taxon>Ascomycota</taxon>
        <taxon>Pezizomycotina</taxon>
        <taxon>Dothideomycetes</taxon>
        <taxon>Pleosporomycetidae</taxon>
        <taxon>Pleosporales</taxon>
        <taxon>Pleosporineae</taxon>
        <taxon>Phaeosphaeriaceae</taxon>
        <taxon>Ophiobolus</taxon>
    </lineage>
</organism>
<reference evidence="1" key="1">
    <citation type="journal article" date="2020" name="Stud. Mycol.">
        <title>101 Dothideomycetes genomes: a test case for predicting lifestyles and emergence of pathogens.</title>
        <authorList>
            <person name="Haridas S."/>
            <person name="Albert R."/>
            <person name="Binder M."/>
            <person name="Bloem J."/>
            <person name="Labutti K."/>
            <person name="Salamov A."/>
            <person name="Andreopoulos B."/>
            <person name="Baker S."/>
            <person name="Barry K."/>
            <person name="Bills G."/>
            <person name="Bluhm B."/>
            <person name="Cannon C."/>
            <person name="Castanera R."/>
            <person name="Culley D."/>
            <person name="Daum C."/>
            <person name="Ezra D."/>
            <person name="Gonzalez J."/>
            <person name="Henrissat B."/>
            <person name="Kuo A."/>
            <person name="Liang C."/>
            <person name="Lipzen A."/>
            <person name="Lutzoni F."/>
            <person name="Magnuson J."/>
            <person name="Mondo S."/>
            <person name="Nolan M."/>
            <person name="Ohm R."/>
            <person name="Pangilinan J."/>
            <person name="Park H.-J."/>
            <person name="Ramirez L."/>
            <person name="Alfaro M."/>
            <person name="Sun H."/>
            <person name="Tritt A."/>
            <person name="Yoshinaga Y."/>
            <person name="Zwiers L.-H."/>
            <person name="Turgeon B."/>
            <person name="Goodwin S."/>
            <person name="Spatafora J."/>
            <person name="Crous P."/>
            <person name="Grigoriev I."/>
        </authorList>
    </citation>
    <scope>NUCLEOTIDE SEQUENCE</scope>
    <source>
        <strain evidence="1">CBS 113818</strain>
    </source>
</reference>
<proteinExistence type="predicted"/>
<name>A0A6A6ZE81_9PLEO</name>
<accession>A0A6A6ZE81</accession>
<dbReference type="PANTHER" id="PTHR36681">
    <property type="entry name" value="NUCLEAR GTPASE, GERMINAL CENTER-ASSOCIATED, TANDEM DUPLICATE 3"/>
    <property type="match status" value="1"/>
</dbReference>